<dbReference type="EMBL" id="UYWY01024951">
    <property type="protein sequence ID" value="VDM49253.1"/>
    <property type="molecule type" value="Genomic_DNA"/>
</dbReference>
<organism evidence="2 3">
    <name type="scientific">Toxocara canis</name>
    <name type="common">Canine roundworm</name>
    <dbReference type="NCBI Taxonomy" id="6265"/>
    <lineage>
        <taxon>Eukaryota</taxon>
        <taxon>Metazoa</taxon>
        <taxon>Ecdysozoa</taxon>
        <taxon>Nematoda</taxon>
        <taxon>Chromadorea</taxon>
        <taxon>Rhabditida</taxon>
        <taxon>Spirurina</taxon>
        <taxon>Ascaridomorpha</taxon>
        <taxon>Ascaridoidea</taxon>
        <taxon>Toxocaridae</taxon>
        <taxon>Toxocara</taxon>
    </lineage>
</organism>
<dbReference type="WBParaSite" id="TCNE_0001793601-mRNA-1">
    <property type="protein sequence ID" value="TCNE_0001793601-mRNA-1"/>
    <property type="gene ID" value="TCNE_0001793601"/>
</dbReference>
<proteinExistence type="predicted"/>
<sequence length="95" mass="10615">MTPQELSLSELWWSGPSWLSLCPRQWPTTHQDIDSTAVLEKCTHQARPFQNIGIDYWGPVIVKNAINGTKGLKFGPVPTKKFEVNGCSNAEWASS</sequence>
<accession>A0A183VB12</accession>
<evidence type="ECO:0000313" key="1">
    <source>
        <dbReference type="EMBL" id="VDM49253.1"/>
    </source>
</evidence>
<gene>
    <name evidence="1" type="ORF">TCNE_LOCUS17932</name>
</gene>
<protein>
    <submittedName>
        <fullName evidence="3">Exopolygalacturonase-like</fullName>
    </submittedName>
</protein>
<name>A0A183VB12_TOXCA</name>
<evidence type="ECO:0000313" key="3">
    <source>
        <dbReference type="WBParaSite" id="TCNE_0001793601-mRNA-1"/>
    </source>
</evidence>
<dbReference type="Proteomes" id="UP000050794">
    <property type="component" value="Unassembled WGS sequence"/>
</dbReference>
<reference evidence="3" key="1">
    <citation type="submission" date="2016-06" db="UniProtKB">
        <authorList>
            <consortium name="WormBaseParasite"/>
        </authorList>
    </citation>
    <scope>IDENTIFICATION</scope>
</reference>
<keyword evidence="2" id="KW-1185">Reference proteome</keyword>
<evidence type="ECO:0000313" key="2">
    <source>
        <dbReference type="Proteomes" id="UP000050794"/>
    </source>
</evidence>
<dbReference type="AlphaFoldDB" id="A0A183VB12"/>
<reference evidence="1 2" key="2">
    <citation type="submission" date="2018-11" db="EMBL/GenBank/DDBJ databases">
        <authorList>
            <consortium name="Pathogen Informatics"/>
        </authorList>
    </citation>
    <scope>NUCLEOTIDE SEQUENCE [LARGE SCALE GENOMIC DNA]</scope>
</reference>